<dbReference type="EMBL" id="CM000881">
    <property type="protein sequence ID" value="PNT73333.1"/>
    <property type="molecule type" value="Genomic_DNA"/>
</dbReference>
<sequence>MFDARSPPLGPRADDIFPVVKLAFSLPFRARSDPGETRSHTSSDLGSPLIHLAGVQWNTSRVQATVSDPTDGGVVNSLSVLSNGAPISEQILLVRSLKYSKAFLG</sequence>
<reference evidence="2" key="3">
    <citation type="submission" date="2018-08" db="UniProtKB">
        <authorList>
            <consortium name="EnsemblPlants"/>
        </authorList>
    </citation>
    <scope>IDENTIFICATION</scope>
    <source>
        <strain evidence="2">cv. Bd21</strain>
    </source>
</reference>
<dbReference type="InParanoid" id="A0A2K2DGC1"/>
<accession>A0A2K2DGC1</accession>
<evidence type="ECO:0000313" key="1">
    <source>
        <dbReference type="EMBL" id="PNT73333.1"/>
    </source>
</evidence>
<gene>
    <name evidence="1" type="ORF">BRADI_2g57093v3</name>
</gene>
<protein>
    <submittedName>
        <fullName evidence="1 2">Uncharacterized protein</fullName>
    </submittedName>
</protein>
<evidence type="ECO:0000313" key="3">
    <source>
        <dbReference type="Proteomes" id="UP000008810"/>
    </source>
</evidence>
<evidence type="ECO:0000313" key="2">
    <source>
        <dbReference type="EnsemblPlants" id="PNT73333"/>
    </source>
</evidence>
<dbReference type="EnsemblPlants" id="PNT73333">
    <property type="protein sequence ID" value="PNT73333"/>
    <property type="gene ID" value="BRADI_2g57093v3"/>
</dbReference>
<dbReference type="Gramene" id="PNT73333">
    <property type="protein sequence ID" value="PNT73333"/>
    <property type="gene ID" value="BRADI_2g57093v3"/>
</dbReference>
<name>A0A2K2DGC1_BRADI</name>
<dbReference type="AlphaFoldDB" id="A0A2K2DGC1"/>
<keyword evidence="3" id="KW-1185">Reference proteome</keyword>
<proteinExistence type="predicted"/>
<reference evidence="1 2" key="1">
    <citation type="journal article" date="2010" name="Nature">
        <title>Genome sequencing and analysis of the model grass Brachypodium distachyon.</title>
        <authorList>
            <consortium name="International Brachypodium Initiative"/>
        </authorList>
    </citation>
    <scope>NUCLEOTIDE SEQUENCE [LARGE SCALE GENOMIC DNA]</scope>
    <source>
        <strain evidence="1 2">Bd21</strain>
    </source>
</reference>
<dbReference type="Proteomes" id="UP000008810">
    <property type="component" value="Chromosome 2"/>
</dbReference>
<reference evidence="1" key="2">
    <citation type="submission" date="2017-06" db="EMBL/GenBank/DDBJ databases">
        <title>WGS assembly of Brachypodium distachyon.</title>
        <authorList>
            <consortium name="The International Brachypodium Initiative"/>
            <person name="Lucas S."/>
            <person name="Harmon-Smith M."/>
            <person name="Lail K."/>
            <person name="Tice H."/>
            <person name="Grimwood J."/>
            <person name="Bruce D."/>
            <person name="Barry K."/>
            <person name="Shu S."/>
            <person name="Lindquist E."/>
            <person name="Wang M."/>
            <person name="Pitluck S."/>
            <person name="Vogel J.P."/>
            <person name="Garvin D.F."/>
            <person name="Mockler T.C."/>
            <person name="Schmutz J."/>
            <person name="Rokhsar D."/>
            <person name="Bevan M.W."/>
        </authorList>
    </citation>
    <scope>NUCLEOTIDE SEQUENCE</scope>
    <source>
        <strain evidence="1">Bd21</strain>
    </source>
</reference>
<organism evidence="1">
    <name type="scientific">Brachypodium distachyon</name>
    <name type="common">Purple false brome</name>
    <name type="synonym">Trachynia distachya</name>
    <dbReference type="NCBI Taxonomy" id="15368"/>
    <lineage>
        <taxon>Eukaryota</taxon>
        <taxon>Viridiplantae</taxon>
        <taxon>Streptophyta</taxon>
        <taxon>Embryophyta</taxon>
        <taxon>Tracheophyta</taxon>
        <taxon>Spermatophyta</taxon>
        <taxon>Magnoliopsida</taxon>
        <taxon>Liliopsida</taxon>
        <taxon>Poales</taxon>
        <taxon>Poaceae</taxon>
        <taxon>BOP clade</taxon>
        <taxon>Pooideae</taxon>
        <taxon>Stipodae</taxon>
        <taxon>Brachypodieae</taxon>
        <taxon>Brachypodium</taxon>
    </lineage>
</organism>